<dbReference type="OrthoDB" id="243053at2"/>
<evidence type="ECO:0000256" key="1">
    <source>
        <dbReference type="ARBA" id="ARBA00023224"/>
    </source>
</evidence>
<accession>A0A559KHD2</accession>
<name>A0A559KHD2_9BACL</name>
<keyword evidence="6" id="KW-1185">Reference proteome</keyword>
<evidence type="ECO:0000313" key="5">
    <source>
        <dbReference type="EMBL" id="TVY11547.1"/>
    </source>
</evidence>
<dbReference type="InterPro" id="IPR004090">
    <property type="entry name" value="Chemotax_Me-accpt_rcpt"/>
</dbReference>
<evidence type="ECO:0000259" key="4">
    <source>
        <dbReference type="PROSITE" id="PS50111"/>
    </source>
</evidence>
<dbReference type="GO" id="GO:0007165">
    <property type="term" value="P:signal transduction"/>
    <property type="evidence" value="ECO:0007669"/>
    <property type="project" value="UniProtKB-KW"/>
</dbReference>
<dbReference type="SUPFAM" id="SSF58104">
    <property type="entry name" value="Methyl-accepting chemotaxis protein (MCP) signaling domain"/>
    <property type="match status" value="1"/>
</dbReference>
<dbReference type="GO" id="GO:0004888">
    <property type="term" value="F:transmembrane signaling receptor activity"/>
    <property type="evidence" value="ECO:0007669"/>
    <property type="project" value="InterPro"/>
</dbReference>
<dbReference type="GO" id="GO:0006935">
    <property type="term" value="P:chemotaxis"/>
    <property type="evidence" value="ECO:0007669"/>
    <property type="project" value="InterPro"/>
</dbReference>
<sequence>MIEVIDDIAEQTNLLALNAAIEAARAGDQGLGFAVVADQVRKLAERSSEATKQITDIIKGMQTNTMQSVKSVQAGVLSSKQTGAAFENIMSMVKDSNHRMTEIAAASEQQAAQSSEVLYSIESISAVTEEAAASSEETAAAARSLAQLAEELNRTVSVFRIR</sequence>
<comment type="caution">
    <text evidence="5">The sequence shown here is derived from an EMBL/GenBank/DDBJ whole genome shotgun (WGS) entry which is preliminary data.</text>
</comment>
<dbReference type="SMART" id="SM00283">
    <property type="entry name" value="MA"/>
    <property type="match status" value="1"/>
</dbReference>
<comment type="similarity">
    <text evidence="2">Belongs to the methyl-accepting chemotaxis (MCP) protein family.</text>
</comment>
<organism evidence="5 6">
    <name type="scientific">Paenibacillus cremeus</name>
    <dbReference type="NCBI Taxonomy" id="2163881"/>
    <lineage>
        <taxon>Bacteria</taxon>
        <taxon>Bacillati</taxon>
        <taxon>Bacillota</taxon>
        <taxon>Bacilli</taxon>
        <taxon>Bacillales</taxon>
        <taxon>Paenibacillaceae</taxon>
        <taxon>Paenibacillus</taxon>
    </lineage>
</organism>
<dbReference type="PANTHER" id="PTHR32089">
    <property type="entry name" value="METHYL-ACCEPTING CHEMOTAXIS PROTEIN MCPB"/>
    <property type="match status" value="1"/>
</dbReference>
<dbReference type="PROSITE" id="PS50111">
    <property type="entry name" value="CHEMOTAXIS_TRANSDUC_2"/>
    <property type="match status" value="1"/>
</dbReference>
<reference evidence="5 6" key="1">
    <citation type="submission" date="2019-07" db="EMBL/GenBank/DDBJ databases">
        <authorList>
            <person name="Kim J."/>
        </authorList>
    </citation>
    <scope>NUCLEOTIDE SEQUENCE [LARGE SCALE GENOMIC DNA]</scope>
    <source>
        <strain evidence="5 6">JC52</strain>
    </source>
</reference>
<evidence type="ECO:0000256" key="3">
    <source>
        <dbReference type="PROSITE-ProRule" id="PRU00284"/>
    </source>
</evidence>
<dbReference type="PRINTS" id="PR00260">
    <property type="entry name" value="CHEMTRNSDUCR"/>
</dbReference>
<dbReference type="AlphaFoldDB" id="A0A559KHD2"/>
<gene>
    <name evidence="5" type="ORF">FPZ49_02270</name>
</gene>
<dbReference type="InterPro" id="IPR004089">
    <property type="entry name" value="MCPsignal_dom"/>
</dbReference>
<dbReference type="Pfam" id="PF00015">
    <property type="entry name" value="MCPsignal"/>
    <property type="match status" value="1"/>
</dbReference>
<evidence type="ECO:0000256" key="2">
    <source>
        <dbReference type="ARBA" id="ARBA00029447"/>
    </source>
</evidence>
<dbReference type="EMBL" id="VNJI01000002">
    <property type="protein sequence ID" value="TVY11547.1"/>
    <property type="molecule type" value="Genomic_DNA"/>
</dbReference>
<dbReference type="Proteomes" id="UP000317036">
    <property type="component" value="Unassembled WGS sequence"/>
</dbReference>
<keyword evidence="1 3" id="KW-0807">Transducer</keyword>
<proteinExistence type="inferred from homology"/>
<dbReference type="Gene3D" id="1.10.287.950">
    <property type="entry name" value="Methyl-accepting chemotaxis protein"/>
    <property type="match status" value="1"/>
</dbReference>
<dbReference type="GO" id="GO:0016020">
    <property type="term" value="C:membrane"/>
    <property type="evidence" value="ECO:0007669"/>
    <property type="project" value="InterPro"/>
</dbReference>
<dbReference type="PANTHER" id="PTHR32089:SF112">
    <property type="entry name" value="LYSOZYME-LIKE PROTEIN-RELATED"/>
    <property type="match status" value="1"/>
</dbReference>
<protein>
    <recommendedName>
        <fullName evidence="4">Methyl-accepting transducer domain-containing protein</fullName>
    </recommendedName>
</protein>
<evidence type="ECO:0000313" key="6">
    <source>
        <dbReference type="Proteomes" id="UP000317036"/>
    </source>
</evidence>
<feature type="domain" description="Methyl-accepting transducer" evidence="4">
    <location>
        <begin position="1"/>
        <end position="146"/>
    </location>
</feature>